<proteinExistence type="predicted"/>
<feature type="domain" description="YutG/PgpA" evidence="3">
    <location>
        <begin position="9"/>
        <end position="158"/>
    </location>
</feature>
<keyword evidence="1" id="KW-0595">Phospholipid degradation</keyword>
<keyword evidence="5" id="KW-1185">Reference proteome</keyword>
<name>A0A9X1YMX7_9BURK</name>
<keyword evidence="1 2" id="KW-0472">Membrane</keyword>
<keyword evidence="1" id="KW-1208">Phospholipid metabolism</keyword>
<keyword evidence="1" id="KW-0460">Magnesium</keyword>
<comment type="pathway">
    <text evidence="1">Phospholipid metabolism; phosphatidylglycerol biosynthesis; phosphatidylglycerol from CDP-diacylglycerol: step 2/2.</text>
</comment>
<keyword evidence="1" id="KW-0479">Metal-binding</keyword>
<dbReference type="InterPro" id="IPR036681">
    <property type="entry name" value="PgpA-like_sf"/>
</dbReference>
<feature type="transmembrane region" description="Helical" evidence="2">
    <location>
        <begin position="46"/>
        <end position="63"/>
    </location>
</feature>
<dbReference type="InterPro" id="IPR026037">
    <property type="entry name" value="PgpA"/>
</dbReference>
<organism evidence="4 5">
    <name type="scientific">Scleromatobacter humisilvae</name>
    <dbReference type="NCBI Taxonomy" id="2897159"/>
    <lineage>
        <taxon>Bacteria</taxon>
        <taxon>Pseudomonadati</taxon>
        <taxon>Pseudomonadota</taxon>
        <taxon>Betaproteobacteria</taxon>
        <taxon>Burkholderiales</taxon>
        <taxon>Sphaerotilaceae</taxon>
        <taxon>Scleromatobacter</taxon>
    </lineage>
</organism>
<dbReference type="Proteomes" id="UP001139353">
    <property type="component" value="Unassembled WGS sequence"/>
</dbReference>
<dbReference type="InterPro" id="IPR007686">
    <property type="entry name" value="YutG/PgpA"/>
</dbReference>
<feature type="transmembrane region" description="Helical" evidence="2">
    <location>
        <begin position="83"/>
        <end position="108"/>
    </location>
</feature>
<accession>A0A9X1YMX7</accession>
<dbReference type="PANTHER" id="PTHR36305">
    <property type="entry name" value="PHOSPHATIDYLGLYCEROPHOSPHATASE A"/>
    <property type="match status" value="1"/>
</dbReference>
<dbReference type="AlphaFoldDB" id="A0A9X1YMX7"/>
<keyword evidence="1" id="KW-0442">Lipid degradation</keyword>
<comment type="function">
    <text evidence="1">Lipid phosphatase which dephosphorylates phosphatidylglycerophosphate (PGP) to phosphatidylglycerol (PG).</text>
</comment>
<keyword evidence="1 2" id="KW-0812">Transmembrane</keyword>
<dbReference type="PIRSF" id="PIRSF006162">
    <property type="entry name" value="PgpA"/>
    <property type="match status" value="1"/>
</dbReference>
<evidence type="ECO:0000313" key="5">
    <source>
        <dbReference type="Proteomes" id="UP001139353"/>
    </source>
</evidence>
<evidence type="ECO:0000259" key="3">
    <source>
        <dbReference type="Pfam" id="PF04608"/>
    </source>
</evidence>
<keyword evidence="1" id="KW-0378">Hydrolase</keyword>
<dbReference type="EC" id="3.1.3.27" evidence="1"/>
<protein>
    <recommendedName>
        <fullName evidence="1">Phosphatidylglycerophosphatase A</fullName>
        <ecNumber evidence="1">3.1.3.27</ecNumber>
    </recommendedName>
    <alternativeName>
        <fullName evidence="1">Phosphatidylglycerolphosphate phosphatase A</fullName>
    </alternativeName>
</protein>
<keyword evidence="1" id="KW-0443">Lipid metabolism</keyword>
<evidence type="ECO:0000313" key="4">
    <source>
        <dbReference type="EMBL" id="MCK9687673.1"/>
    </source>
</evidence>
<dbReference type="GO" id="GO:0005886">
    <property type="term" value="C:plasma membrane"/>
    <property type="evidence" value="ECO:0007669"/>
    <property type="project" value="UniProtKB-SubCell"/>
</dbReference>
<sequence length="171" mass="18575">MGLHPLRLIALGFGSGLSPVAPGTAGTLAGWALYLLIDRYAAPTPLAWAAILVAGFFVGWWACTHTARAMAVGDPSAVVWDEIIAFWIILWVAMPVGWFGQLILFGLFRLFDAVKRGPVGWADALFKPKRGALPGWPQGFGIIFDDLVAAACVLVVWFVGLWGWTTWQTPH</sequence>
<comment type="catalytic activity">
    <reaction evidence="1">
        <text>a 1,2-diacyl-sn-glycero-3-phospho-(1'-sn-glycero-3'-phosphate) + H2O = a 1,2-diacyl-sn-glycero-3-phospho-(1'-sn-glycerol) + phosphate</text>
        <dbReference type="Rhea" id="RHEA:33751"/>
        <dbReference type="ChEBI" id="CHEBI:15377"/>
        <dbReference type="ChEBI" id="CHEBI:43474"/>
        <dbReference type="ChEBI" id="CHEBI:60110"/>
        <dbReference type="ChEBI" id="CHEBI:64716"/>
        <dbReference type="EC" id="3.1.3.27"/>
    </reaction>
</comment>
<gene>
    <name evidence="4" type="ORF">LPC04_18375</name>
</gene>
<keyword evidence="1" id="KW-1003">Cell membrane</keyword>
<comment type="cofactor">
    <cofactor evidence="1">
        <name>Mg(2+)</name>
        <dbReference type="ChEBI" id="CHEBI:18420"/>
    </cofactor>
</comment>
<dbReference type="EMBL" id="JAJLJH010000005">
    <property type="protein sequence ID" value="MCK9687673.1"/>
    <property type="molecule type" value="Genomic_DNA"/>
</dbReference>
<dbReference type="GO" id="GO:0008962">
    <property type="term" value="F:phosphatidylglycerophosphatase activity"/>
    <property type="evidence" value="ECO:0007669"/>
    <property type="project" value="UniProtKB-EC"/>
</dbReference>
<keyword evidence="2" id="KW-1133">Transmembrane helix</keyword>
<reference evidence="4" key="1">
    <citation type="submission" date="2021-11" db="EMBL/GenBank/DDBJ databases">
        <title>BS-T2-15 a new species belonging to the Comamonadaceae family isolated from the soil of a French oak forest.</title>
        <authorList>
            <person name="Mieszkin S."/>
            <person name="Alain K."/>
        </authorList>
    </citation>
    <scope>NUCLEOTIDE SEQUENCE</scope>
    <source>
        <strain evidence="4">BS-T2-15</strain>
    </source>
</reference>
<dbReference type="PANTHER" id="PTHR36305:SF1">
    <property type="entry name" value="PHOSPHATIDYLGLYCEROPHOSPHATASE A"/>
    <property type="match status" value="1"/>
</dbReference>
<feature type="transmembrane region" description="Helical" evidence="2">
    <location>
        <begin position="20"/>
        <end position="37"/>
    </location>
</feature>
<comment type="caution">
    <text evidence="4">The sequence shown here is derived from an EMBL/GenBank/DDBJ whole genome shotgun (WGS) entry which is preliminary data.</text>
</comment>
<feature type="transmembrane region" description="Helical" evidence="2">
    <location>
        <begin position="147"/>
        <end position="165"/>
    </location>
</feature>
<evidence type="ECO:0000256" key="2">
    <source>
        <dbReference type="SAM" id="Phobius"/>
    </source>
</evidence>
<dbReference type="GO" id="GO:0009395">
    <property type="term" value="P:phospholipid catabolic process"/>
    <property type="evidence" value="ECO:0007669"/>
    <property type="project" value="UniProtKB-KW"/>
</dbReference>
<dbReference type="SUPFAM" id="SSF101307">
    <property type="entry name" value="YutG-like"/>
    <property type="match status" value="1"/>
</dbReference>
<comment type="subcellular location">
    <subcellularLocation>
        <location evidence="1">Cell inner membrane</location>
        <topology evidence="1">Multi-pass membrane protein</topology>
    </subcellularLocation>
</comment>
<evidence type="ECO:0000256" key="1">
    <source>
        <dbReference type="PIRNR" id="PIRNR006162"/>
    </source>
</evidence>
<dbReference type="Pfam" id="PF04608">
    <property type="entry name" value="PgpA"/>
    <property type="match status" value="1"/>
</dbReference>
<dbReference type="GO" id="GO:0046872">
    <property type="term" value="F:metal ion binding"/>
    <property type="evidence" value="ECO:0007669"/>
    <property type="project" value="UniProtKB-KW"/>
</dbReference>
<keyword evidence="1" id="KW-0997">Cell inner membrane</keyword>
<dbReference type="CDD" id="cd06971">
    <property type="entry name" value="PgpA"/>
    <property type="match status" value="1"/>
</dbReference>